<evidence type="ECO:0000313" key="1">
    <source>
        <dbReference type="EMBL" id="KRY05637.1"/>
    </source>
</evidence>
<reference evidence="1 2" key="1">
    <citation type="submission" date="2015-01" db="EMBL/GenBank/DDBJ databases">
        <title>Evolution of Trichinella species and genotypes.</title>
        <authorList>
            <person name="Korhonen P.K."/>
            <person name="Edoardo P."/>
            <person name="Giuseppe L.R."/>
            <person name="Gasser R.B."/>
        </authorList>
    </citation>
    <scope>NUCLEOTIDE SEQUENCE [LARGE SCALE GENOMIC DNA]</scope>
    <source>
        <strain evidence="1">ISS2496</strain>
    </source>
</reference>
<evidence type="ECO:0000313" key="2">
    <source>
        <dbReference type="Proteomes" id="UP000054783"/>
    </source>
</evidence>
<protein>
    <submittedName>
        <fullName evidence="1">Uncharacterized protein</fullName>
    </submittedName>
</protein>
<feature type="non-terminal residue" evidence="1">
    <location>
        <position position="54"/>
    </location>
</feature>
<comment type="caution">
    <text evidence="1">The sequence shown here is derived from an EMBL/GenBank/DDBJ whole genome shotgun (WGS) entry which is preliminary data.</text>
</comment>
<proteinExistence type="predicted"/>
<keyword evidence="2" id="KW-1185">Reference proteome</keyword>
<name>A0A0V0YZ91_9BILA</name>
<organism evidence="1 2">
    <name type="scientific">Trichinella patagoniensis</name>
    <dbReference type="NCBI Taxonomy" id="990121"/>
    <lineage>
        <taxon>Eukaryota</taxon>
        <taxon>Metazoa</taxon>
        <taxon>Ecdysozoa</taxon>
        <taxon>Nematoda</taxon>
        <taxon>Enoplea</taxon>
        <taxon>Dorylaimia</taxon>
        <taxon>Trichinellida</taxon>
        <taxon>Trichinellidae</taxon>
        <taxon>Trichinella</taxon>
    </lineage>
</organism>
<dbReference type="EMBL" id="JYDQ01001192">
    <property type="protein sequence ID" value="KRY05637.1"/>
    <property type="molecule type" value="Genomic_DNA"/>
</dbReference>
<gene>
    <name evidence="1" type="ORF">T12_1617</name>
</gene>
<dbReference type="AlphaFoldDB" id="A0A0V0YZ91"/>
<dbReference type="Proteomes" id="UP000054783">
    <property type="component" value="Unassembled WGS sequence"/>
</dbReference>
<accession>A0A0V0YZ91</accession>
<sequence>MGEEFDLQYLRQLKKNAKNAFYRADKQEMYPLQFHKRSIVSFVFFTNFDLKCEK</sequence>